<evidence type="ECO:0000256" key="11">
    <source>
        <dbReference type="PROSITE-ProRule" id="PRU01360"/>
    </source>
</evidence>
<organism evidence="16 17">
    <name type="scientific">Aliirhizobium smilacinae</name>
    <dbReference type="NCBI Taxonomy" id="1395944"/>
    <lineage>
        <taxon>Bacteria</taxon>
        <taxon>Pseudomonadati</taxon>
        <taxon>Pseudomonadota</taxon>
        <taxon>Alphaproteobacteria</taxon>
        <taxon>Hyphomicrobiales</taxon>
        <taxon>Rhizobiaceae</taxon>
        <taxon>Aliirhizobium</taxon>
    </lineage>
</organism>
<evidence type="ECO:0000313" key="17">
    <source>
        <dbReference type="Proteomes" id="UP000311605"/>
    </source>
</evidence>
<dbReference type="RefSeq" id="WP_139679601.1">
    <property type="nucleotide sequence ID" value="NZ_VDMN01000015.1"/>
</dbReference>
<protein>
    <submittedName>
        <fullName evidence="16">TonB-dependent receptor</fullName>
    </submittedName>
</protein>
<keyword evidence="7" id="KW-0406">Ion transport</keyword>
<evidence type="ECO:0000256" key="12">
    <source>
        <dbReference type="RuleBase" id="RU003357"/>
    </source>
</evidence>
<evidence type="ECO:0000256" key="2">
    <source>
        <dbReference type="ARBA" id="ARBA00022448"/>
    </source>
</evidence>
<feature type="domain" description="TonB-dependent receptor plug" evidence="15">
    <location>
        <begin position="52"/>
        <end position="153"/>
    </location>
</feature>
<evidence type="ECO:0000259" key="15">
    <source>
        <dbReference type="Pfam" id="PF07715"/>
    </source>
</evidence>
<dbReference type="Gene3D" id="2.40.170.20">
    <property type="entry name" value="TonB-dependent receptor, beta-barrel domain"/>
    <property type="match status" value="1"/>
</dbReference>
<dbReference type="CDD" id="cd01347">
    <property type="entry name" value="ligand_gated_channel"/>
    <property type="match status" value="1"/>
</dbReference>
<dbReference type="OrthoDB" id="9760333at2"/>
<evidence type="ECO:0000256" key="13">
    <source>
        <dbReference type="SAM" id="SignalP"/>
    </source>
</evidence>
<proteinExistence type="inferred from homology"/>
<dbReference type="InterPro" id="IPR012910">
    <property type="entry name" value="Plug_dom"/>
</dbReference>
<reference evidence="16 17" key="1">
    <citation type="submission" date="2019-06" db="EMBL/GenBank/DDBJ databases">
        <title>The draft genome of Rhizobium smilacinae PTYR-5.</title>
        <authorList>
            <person name="Liu L."/>
            <person name="Li L."/>
            <person name="Zhang X."/>
        </authorList>
    </citation>
    <scope>NUCLEOTIDE SEQUENCE [LARGE SCALE GENOMIC DNA]</scope>
    <source>
        <strain evidence="16 17">PTYR-5</strain>
    </source>
</reference>
<feature type="chain" id="PRO_5023149433" evidence="13">
    <location>
        <begin position="26"/>
        <end position="666"/>
    </location>
</feature>
<feature type="domain" description="TonB-dependent receptor-like beta-barrel" evidence="14">
    <location>
        <begin position="220"/>
        <end position="631"/>
    </location>
</feature>
<evidence type="ECO:0000256" key="10">
    <source>
        <dbReference type="ARBA" id="ARBA00023237"/>
    </source>
</evidence>
<dbReference type="EMBL" id="VDMN01000015">
    <property type="protein sequence ID" value="TNM59529.1"/>
    <property type="molecule type" value="Genomic_DNA"/>
</dbReference>
<dbReference type="Pfam" id="PF00593">
    <property type="entry name" value="TonB_dep_Rec_b-barrel"/>
    <property type="match status" value="1"/>
</dbReference>
<keyword evidence="16" id="KW-0675">Receptor</keyword>
<keyword evidence="10 11" id="KW-0998">Cell outer membrane</keyword>
<keyword evidence="6" id="KW-0408">Iron</keyword>
<dbReference type="GO" id="GO:0006826">
    <property type="term" value="P:iron ion transport"/>
    <property type="evidence" value="ECO:0007669"/>
    <property type="project" value="UniProtKB-KW"/>
</dbReference>
<dbReference type="PROSITE" id="PS52016">
    <property type="entry name" value="TONB_DEPENDENT_REC_3"/>
    <property type="match status" value="1"/>
</dbReference>
<evidence type="ECO:0000256" key="1">
    <source>
        <dbReference type="ARBA" id="ARBA00004571"/>
    </source>
</evidence>
<evidence type="ECO:0000256" key="8">
    <source>
        <dbReference type="ARBA" id="ARBA00023077"/>
    </source>
</evidence>
<dbReference type="AlphaFoldDB" id="A0A5C4X860"/>
<dbReference type="Pfam" id="PF07715">
    <property type="entry name" value="Plug"/>
    <property type="match status" value="1"/>
</dbReference>
<dbReference type="InterPro" id="IPR039426">
    <property type="entry name" value="TonB-dep_rcpt-like"/>
</dbReference>
<dbReference type="PANTHER" id="PTHR32552:SF81">
    <property type="entry name" value="TONB-DEPENDENT OUTER MEMBRANE RECEPTOR"/>
    <property type="match status" value="1"/>
</dbReference>
<evidence type="ECO:0000256" key="9">
    <source>
        <dbReference type="ARBA" id="ARBA00023136"/>
    </source>
</evidence>
<dbReference type="SUPFAM" id="SSF56935">
    <property type="entry name" value="Porins"/>
    <property type="match status" value="1"/>
</dbReference>
<dbReference type="InterPro" id="IPR036942">
    <property type="entry name" value="Beta-barrel_TonB_sf"/>
</dbReference>
<sequence length="666" mass="73332">MMRHPLSSVSAIAILASALPQAVMAQDGSEETTLAPIVITSTKRSEDYFVLPSTIDIATAEDLQVRNIDTVADLDRIFPDANIRTRSSRAYTNFTIRGQASLDFYNPSTQVYVDGLPQDSFNLSRALPGGVENVELLYGPQGTLYGRGAIGGVVNITTRKPHNELRFGYNADINTEGVDGTAYLNVPIIDGLLYGDATISAHRENDQYTVMGTGEEVGGTDDVNGQVRLRYAPDDSPLDVMVTAGRGHVTSTEEYFVMESMIKDRIALPIPSEYTLDTWNFGINASYDLGPATITALTGYQKSDFDRTVFGSYTPEKQWTLSQELRIASNPDQGYAIDYVAGVYYQHLDFERNLPDYGQIARQKIDSYAVFADLTWHATDRLDITPGLRFDYERAAAEAVGSINFTDENDFMALSPKLGASYGLTDELRVYGVVSTGYKAGGFTRTVTSMNNSFTYDPQTTYNGEVGLKYRNEAGTLEAQLSAYYNVTKDYQMFVGVQPTQYLQNAGEMTAKGVDLKVRAHPTNELGVTVGLGYNHSEFTDYNDPTGNGLDYTGNRVPYAPRFTANLMLDYRFDLQEGSGAIIPYAALSYLGDIYFDESNDVGQSGYALVDLGVRWELDDRVAAEAFVTNLFDKTYSTYGFNVAPYGSVYQLGEGRAVGARLSMTF</sequence>
<evidence type="ECO:0000256" key="6">
    <source>
        <dbReference type="ARBA" id="ARBA00023004"/>
    </source>
</evidence>
<keyword evidence="9 11" id="KW-0472">Membrane</keyword>
<keyword evidence="17" id="KW-1185">Reference proteome</keyword>
<comment type="subcellular location">
    <subcellularLocation>
        <location evidence="1 11">Cell outer membrane</location>
        <topology evidence="1 11">Multi-pass membrane protein</topology>
    </subcellularLocation>
</comment>
<keyword evidence="2 11" id="KW-0813">Transport</keyword>
<evidence type="ECO:0000313" key="16">
    <source>
        <dbReference type="EMBL" id="TNM59529.1"/>
    </source>
</evidence>
<dbReference type="Proteomes" id="UP000311605">
    <property type="component" value="Unassembled WGS sequence"/>
</dbReference>
<comment type="similarity">
    <text evidence="11 12">Belongs to the TonB-dependent receptor family.</text>
</comment>
<evidence type="ECO:0000256" key="5">
    <source>
        <dbReference type="ARBA" id="ARBA00022692"/>
    </source>
</evidence>
<dbReference type="InterPro" id="IPR000531">
    <property type="entry name" value="Beta-barrel_TonB"/>
</dbReference>
<gene>
    <name evidence="16" type="ORF">FHP24_28370</name>
</gene>
<evidence type="ECO:0000256" key="7">
    <source>
        <dbReference type="ARBA" id="ARBA00023065"/>
    </source>
</evidence>
<evidence type="ECO:0000259" key="14">
    <source>
        <dbReference type="Pfam" id="PF00593"/>
    </source>
</evidence>
<keyword evidence="13" id="KW-0732">Signal</keyword>
<dbReference type="GO" id="GO:0009279">
    <property type="term" value="C:cell outer membrane"/>
    <property type="evidence" value="ECO:0007669"/>
    <property type="project" value="UniProtKB-SubCell"/>
</dbReference>
<keyword evidence="5 11" id="KW-0812">Transmembrane</keyword>
<keyword evidence="3 11" id="KW-1134">Transmembrane beta strand</keyword>
<evidence type="ECO:0000256" key="4">
    <source>
        <dbReference type="ARBA" id="ARBA00022496"/>
    </source>
</evidence>
<accession>A0A5C4X860</accession>
<evidence type="ECO:0000256" key="3">
    <source>
        <dbReference type="ARBA" id="ARBA00022452"/>
    </source>
</evidence>
<name>A0A5C4X860_9HYPH</name>
<keyword evidence="4" id="KW-0410">Iron transport</keyword>
<dbReference type="PANTHER" id="PTHR32552">
    <property type="entry name" value="FERRICHROME IRON RECEPTOR-RELATED"/>
    <property type="match status" value="1"/>
</dbReference>
<comment type="caution">
    <text evidence="16">The sequence shown here is derived from an EMBL/GenBank/DDBJ whole genome shotgun (WGS) entry which is preliminary data.</text>
</comment>
<keyword evidence="8 12" id="KW-0798">TonB box</keyword>
<feature type="signal peptide" evidence="13">
    <location>
        <begin position="1"/>
        <end position="25"/>
    </location>
</feature>